<dbReference type="Gene3D" id="3.40.50.1820">
    <property type="entry name" value="alpha/beta hydrolase"/>
    <property type="match status" value="1"/>
</dbReference>
<dbReference type="Proteomes" id="UP000245081">
    <property type="component" value="Unassembled WGS sequence"/>
</dbReference>
<dbReference type="EMBL" id="BDOQ01000001">
    <property type="protein sequence ID" value="GBG12673.1"/>
    <property type="molecule type" value="Genomic_DNA"/>
</dbReference>
<dbReference type="GO" id="GO:0016787">
    <property type="term" value="F:hydrolase activity"/>
    <property type="evidence" value="ECO:0007669"/>
    <property type="project" value="UniProtKB-KW"/>
</dbReference>
<keyword evidence="2" id="KW-0378">Hydrolase</keyword>
<dbReference type="PRINTS" id="PR00111">
    <property type="entry name" value="ABHYDROLASE"/>
</dbReference>
<evidence type="ECO:0000313" key="3">
    <source>
        <dbReference type="Proteomes" id="UP000245081"/>
    </source>
</evidence>
<dbReference type="InterPro" id="IPR000073">
    <property type="entry name" value="AB_hydrolase_1"/>
</dbReference>
<gene>
    <name evidence="2" type="ORF">NMK_0205</name>
</gene>
<keyword evidence="3" id="KW-1185">Reference proteome</keyword>
<sequence length="236" mass="26384">MIPQLAKHFTVYAIDLPGHGHSSIDITANYDEPYFRSAVVSFIEKLDLKNITLVGESIGAVLALTVASQLPERIKKVISSNTYDYDQRYGDGVRRGNFLANFVIGQFAIPYIGAVVAGLENKLFLGIIMKGGLKNKHWMPGKLLSEFDRVGRRKGYRHVERSTFAGWESWSKARTLYSKVKAPVTLIYGQNDWSTVAERERTARALGGVEITTLENTGHFSFVDNARKLTEIVLTN</sequence>
<reference evidence="2 3" key="1">
    <citation type="journal article" date="2018" name="Environ. Microbiol.">
        <title>Isolation and genomic characterization of Novimethylophilus kurashikiensis gen. nov. sp. nov., a new lanthanide-dependent methylotrophic species of Methylophilaceae.</title>
        <authorList>
            <person name="Lv H."/>
            <person name="Sahin N."/>
            <person name="Tani A."/>
        </authorList>
    </citation>
    <scope>NUCLEOTIDE SEQUENCE [LARGE SCALE GENOMIC DNA]</scope>
    <source>
        <strain evidence="2 3">La2-4</strain>
    </source>
</reference>
<dbReference type="PANTHER" id="PTHR46438">
    <property type="entry name" value="ALPHA/BETA-HYDROLASES SUPERFAMILY PROTEIN"/>
    <property type="match status" value="1"/>
</dbReference>
<accession>A0A2R5F6Y3</accession>
<proteinExistence type="predicted"/>
<feature type="domain" description="AB hydrolase-1" evidence="1">
    <location>
        <begin position="1"/>
        <end position="225"/>
    </location>
</feature>
<dbReference type="RefSeq" id="WP_227871291.1">
    <property type="nucleotide sequence ID" value="NZ_BDOQ01000001.1"/>
</dbReference>
<evidence type="ECO:0000259" key="1">
    <source>
        <dbReference type="Pfam" id="PF00561"/>
    </source>
</evidence>
<dbReference type="Pfam" id="PF00561">
    <property type="entry name" value="Abhydrolase_1"/>
    <property type="match status" value="1"/>
</dbReference>
<comment type="caution">
    <text evidence="2">The sequence shown here is derived from an EMBL/GenBank/DDBJ whole genome shotgun (WGS) entry which is preliminary data.</text>
</comment>
<organism evidence="2 3">
    <name type="scientific">Novimethylophilus kurashikiensis</name>
    <dbReference type="NCBI Taxonomy" id="1825523"/>
    <lineage>
        <taxon>Bacteria</taxon>
        <taxon>Pseudomonadati</taxon>
        <taxon>Pseudomonadota</taxon>
        <taxon>Betaproteobacteria</taxon>
        <taxon>Nitrosomonadales</taxon>
        <taxon>Methylophilaceae</taxon>
        <taxon>Novimethylophilus</taxon>
    </lineage>
</organism>
<name>A0A2R5F6Y3_9PROT</name>
<dbReference type="AlphaFoldDB" id="A0A2R5F6Y3"/>
<protein>
    <submittedName>
        <fullName evidence="2">Alpha/beta hydrolase</fullName>
    </submittedName>
</protein>
<dbReference type="SUPFAM" id="SSF53474">
    <property type="entry name" value="alpha/beta-Hydrolases"/>
    <property type="match status" value="1"/>
</dbReference>
<dbReference type="InterPro" id="IPR029058">
    <property type="entry name" value="AB_hydrolase_fold"/>
</dbReference>
<evidence type="ECO:0000313" key="2">
    <source>
        <dbReference type="EMBL" id="GBG12673.1"/>
    </source>
</evidence>